<gene>
    <name evidence="2" type="ORF">HRQ87_17625</name>
</gene>
<feature type="chain" id="PRO_5046168472" description="Lipoprotein" evidence="1">
    <location>
        <begin position="24"/>
        <end position="183"/>
    </location>
</feature>
<evidence type="ECO:0008006" key="4">
    <source>
        <dbReference type="Google" id="ProtNLM"/>
    </source>
</evidence>
<proteinExistence type="predicted"/>
<sequence length="183" mass="19821">MKTGLLSIVSLLATALIATSVHACSLVVDERALPGLQDYLSNKPVQQDAVCAVQNGGVEDWLRLGPAQDVGNGRVFQTYGSETAIVTDCKNNEFIHLFGKVNELQSTTCGAYLELSIYLPPKGSFDLAHGATLQEFASYAQAEGMGIDRPTAEHLYNSPRRRDRFDIFCGCKIFYPDSAGAAK</sequence>
<evidence type="ECO:0000256" key="1">
    <source>
        <dbReference type="SAM" id="SignalP"/>
    </source>
</evidence>
<keyword evidence="1" id="KW-0732">Signal</keyword>
<evidence type="ECO:0000313" key="3">
    <source>
        <dbReference type="Proteomes" id="UP000777935"/>
    </source>
</evidence>
<name>A0ABX2IUM8_9RHOB</name>
<dbReference type="RefSeq" id="WP_174139763.1">
    <property type="nucleotide sequence ID" value="NZ_JABUFE010000014.1"/>
</dbReference>
<keyword evidence="3" id="KW-1185">Reference proteome</keyword>
<protein>
    <recommendedName>
        <fullName evidence="4">Lipoprotein</fullName>
    </recommendedName>
</protein>
<comment type="caution">
    <text evidence="2">The sequence shown here is derived from an EMBL/GenBank/DDBJ whole genome shotgun (WGS) entry which is preliminary data.</text>
</comment>
<evidence type="ECO:0000313" key="2">
    <source>
        <dbReference type="EMBL" id="NSX56611.1"/>
    </source>
</evidence>
<reference evidence="2 3" key="1">
    <citation type="submission" date="2020-06" db="EMBL/GenBank/DDBJ databases">
        <title>Sulfitobacter algicola sp. nov., isolated from green algae.</title>
        <authorList>
            <person name="Wang C."/>
        </authorList>
    </citation>
    <scope>NUCLEOTIDE SEQUENCE [LARGE SCALE GENOMIC DNA]</scope>
    <source>
        <strain evidence="2 3">1151</strain>
    </source>
</reference>
<dbReference type="Proteomes" id="UP000777935">
    <property type="component" value="Unassembled WGS sequence"/>
</dbReference>
<accession>A0ABX2IUM8</accession>
<organism evidence="2 3">
    <name type="scientific">Parasulfitobacter algicola</name>
    <dbReference type="NCBI Taxonomy" id="2614809"/>
    <lineage>
        <taxon>Bacteria</taxon>
        <taxon>Pseudomonadati</taxon>
        <taxon>Pseudomonadota</taxon>
        <taxon>Alphaproteobacteria</taxon>
        <taxon>Rhodobacterales</taxon>
        <taxon>Roseobacteraceae</taxon>
        <taxon>Parasulfitobacter</taxon>
    </lineage>
</organism>
<dbReference type="EMBL" id="JABUFE010000014">
    <property type="protein sequence ID" value="NSX56611.1"/>
    <property type="molecule type" value="Genomic_DNA"/>
</dbReference>
<feature type="signal peptide" evidence="1">
    <location>
        <begin position="1"/>
        <end position="23"/>
    </location>
</feature>